<dbReference type="InterPro" id="IPR045864">
    <property type="entry name" value="aa-tRNA-synth_II/BPL/LPL"/>
</dbReference>
<dbReference type="NCBIfam" id="TIGR00121">
    <property type="entry name" value="birA_ligase"/>
    <property type="match status" value="1"/>
</dbReference>
<comment type="caution">
    <text evidence="3">The sequence shown here is derived from an EMBL/GenBank/DDBJ whole genome shotgun (WGS) entry which is preliminary data.</text>
</comment>
<dbReference type="GO" id="GO:0005737">
    <property type="term" value="C:cytoplasm"/>
    <property type="evidence" value="ECO:0007669"/>
    <property type="project" value="TreeGrafter"/>
</dbReference>
<dbReference type="SUPFAM" id="SSF55681">
    <property type="entry name" value="Class II aaRS and biotin synthetases"/>
    <property type="match status" value="1"/>
</dbReference>
<keyword evidence="1 3" id="KW-0436">Ligase</keyword>
<evidence type="ECO:0000259" key="2">
    <source>
        <dbReference type="PROSITE" id="PS51733"/>
    </source>
</evidence>
<evidence type="ECO:0000313" key="3">
    <source>
        <dbReference type="EMBL" id="MCR8873791.1"/>
    </source>
</evidence>
<dbReference type="EC" id="6.3.4.15" evidence="3"/>
<dbReference type="CDD" id="cd16442">
    <property type="entry name" value="BPL"/>
    <property type="match status" value="1"/>
</dbReference>
<organism evidence="3 4">
    <name type="scientific">Phocaeicola barnesiae</name>
    <dbReference type="NCBI Taxonomy" id="376804"/>
    <lineage>
        <taxon>Bacteria</taxon>
        <taxon>Pseudomonadati</taxon>
        <taxon>Bacteroidota</taxon>
        <taxon>Bacteroidia</taxon>
        <taxon>Bacteroidales</taxon>
        <taxon>Bacteroidaceae</taxon>
        <taxon>Phocaeicola</taxon>
    </lineage>
</organism>
<dbReference type="PANTHER" id="PTHR12835:SF5">
    <property type="entry name" value="BIOTIN--PROTEIN LIGASE"/>
    <property type="match status" value="1"/>
</dbReference>
<name>A0AAW5N5Q8_9BACT</name>
<evidence type="ECO:0000313" key="4">
    <source>
        <dbReference type="Proteomes" id="UP001204579"/>
    </source>
</evidence>
<reference evidence="3 4" key="1">
    <citation type="submission" date="2022-08" db="EMBL/GenBank/DDBJ databases">
        <authorList>
            <person name="Zeman M."/>
            <person name="Kubasova T."/>
        </authorList>
    </citation>
    <scope>NUCLEOTIDE SEQUENCE [LARGE SCALE GENOMIC DNA]</scope>
    <source>
        <strain evidence="3 4">ET62</strain>
    </source>
</reference>
<dbReference type="EMBL" id="JANRHJ010000007">
    <property type="protein sequence ID" value="MCR8873791.1"/>
    <property type="molecule type" value="Genomic_DNA"/>
</dbReference>
<proteinExistence type="predicted"/>
<dbReference type="Gene3D" id="3.30.930.10">
    <property type="entry name" value="Bira Bifunctional Protein, Domain 2"/>
    <property type="match status" value="1"/>
</dbReference>
<protein>
    <submittedName>
        <fullName evidence="3">Biotin--[acetyl-CoA-carboxylase] ligase</fullName>
        <ecNumber evidence="3">6.3.4.15</ecNumber>
    </submittedName>
</protein>
<keyword evidence="4" id="KW-1185">Reference proteome</keyword>
<sequence length="245" mass="28106">MNYPEPIFVSETTSTNNYLADLCDRQNQPDMTTVYTTYQSAGRGQRGNTWESEAGANLLFSFVVFPEFLEARRQFLLSQVTALALQEVLSAYTPDVTIKWPNDIYWKDRKLCGTLIENDLTGTCISRSISGTGINLNQEQFPAHIPNPVSLFQITGKRYEQRPILEQVLERAACYYELLKAGDAETIAGRYKEVLYRRDGFYPYEDEAGIFQARIIDIEPIGKLILEDETGLRREYMFKEVSYVL</sequence>
<dbReference type="InterPro" id="IPR004408">
    <property type="entry name" value="Biotin_CoA_COase_ligase"/>
</dbReference>
<dbReference type="GO" id="GO:0004077">
    <property type="term" value="F:biotin--[biotin carboxyl-carrier protein] ligase activity"/>
    <property type="evidence" value="ECO:0007669"/>
    <property type="project" value="UniProtKB-EC"/>
</dbReference>
<dbReference type="InterPro" id="IPR004143">
    <property type="entry name" value="BPL_LPL_catalytic"/>
</dbReference>
<dbReference type="RefSeq" id="WP_018710788.1">
    <property type="nucleotide sequence ID" value="NZ_JANRHJ010000007.1"/>
</dbReference>
<dbReference type="Pfam" id="PF03099">
    <property type="entry name" value="BPL_LplA_LipB"/>
    <property type="match status" value="1"/>
</dbReference>
<gene>
    <name evidence="3" type="ORF">NW209_07165</name>
</gene>
<dbReference type="AlphaFoldDB" id="A0AAW5N5Q8"/>
<dbReference type="PANTHER" id="PTHR12835">
    <property type="entry name" value="BIOTIN PROTEIN LIGASE"/>
    <property type="match status" value="1"/>
</dbReference>
<dbReference type="Proteomes" id="UP001204579">
    <property type="component" value="Unassembled WGS sequence"/>
</dbReference>
<dbReference type="PROSITE" id="PS51733">
    <property type="entry name" value="BPL_LPL_CATALYTIC"/>
    <property type="match status" value="1"/>
</dbReference>
<accession>A0AAW5N5Q8</accession>
<evidence type="ECO:0000256" key="1">
    <source>
        <dbReference type="ARBA" id="ARBA00022598"/>
    </source>
</evidence>
<feature type="domain" description="BPL/LPL catalytic" evidence="2">
    <location>
        <begin position="1"/>
        <end position="180"/>
    </location>
</feature>
<dbReference type="GeneID" id="82443249"/>